<dbReference type="PANTHER" id="PTHR21234:SF42">
    <property type="entry name" value="PHOSPHORYLASE SUPERFAMILY PROTEIN"/>
    <property type="match status" value="1"/>
</dbReference>
<evidence type="ECO:0000313" key="4">
    <source>
        <dbReference type="EMBL" id="MDN3712028.1"/>
    </source>
</evidence>
<dbReference type="CDD" id="cd09008">
    <property type="entry name" value="MTAN"/>
    <property type="match status" value="1"/>
</dbReference>
<feature type="domain" description="Nucleoside phosphorylase" evidence="3">
    <location>
        <begin position="29"/>
        <end position="298"/>
    </location>
</feature>
<organism evidence="4 5">
    <name type="scientific">Paracoccus cavernae</name>
    <dbReference type="NCBI Taxonomy" id="1571207"/>
    <lineage>
        <taxon>Bacteria</taxon>
        <taxon>Pseudomonadati</taxon>
        <taxon>Pseudomonadota</taxon>
        <taxon>Alphaproteobacteria</taxon>
        <taxon>Rhodobacterales</taxon>
        <taxon>Paracoccaceae</taxon>
        <taxon>Paracoccus</taxon>
    </lineage>
</organism>
<dbReference type="InterPro" id="IPR035994">
    <property type="entry name" value="Nucleoside_phosphorylase_sf"/>
</dbReference>
<dbReference type="Pfam" id="PF01048">
    <property type="entry name" value="PNP_UDP_1"/>
    <property type="match status" value="1"/>
</dbReference>
<comment type="caution">
    <text evidence="4">The sequence shown here is derived from an EMBL/GenBank/DDBJ whole genome shotgun (WGS) entry which is preliminary data.</text>
</comment>
<sequence length="323" mass="34110">MRLTLAALGIAFGAHTGFAAPPAWDDTPRIAVVSAFEPEWQAIRAAVVASGSTNVNGTEFVTGTLAGKDVVLYMSGVSMVNAAMTTQLALDRYNISSVVFTGIAGSADPALHIGDVVVPERWGQYFEVIAARDRDGHLTIPRYFSSTHTNFGVFVPRDVDVISAVPDAPETKFWFDVDPSLFEIAKGAVLDVELNNCSKGKACLTHIPQVHVGGNGVSSSVFVDNAAMREWAFTNYQAEVLDMESAAVAQVAWSNQIPFIAFRSVSDLAGGGAGQNEMGTFMDLASENSVRVVSRFIEAMPRSGTQAPASAAPAPVAPVAANP</sequence>
<dbReference type="SUPFAM" id="SSF53167">
    <property type="entry name" value="Purine and uridine phosphorylases"/>
    <property type="match status" value="1"/>
</dbReference>
<dbReference type="EMBL" id="JAUFRC010000001">
    <property type="protein sequence ID" value="MDN3712028.1"/>
    <property type="molecule type" value="Genomic_DNA"/>
</dbReference>
<proteinExistence type="predicted"/>
<dbReference type="RefSeq" id="WP_377683860.1">
    <property type="nucleotide sequence ID" value="NZ_JBHMDZ010000002.1"/>
</dbReference>
<evidence type="ECO:0000256" key="1">
    <source>
        <dbReference type="SAM" id="MobiDB-lite"/>
    </source>
</evidence>
<evidence type="ECO:0000256" key="2">
    <source>
        <dbReference type="SAM" id="SignalP"/>
    </source>
</evidence>
<evidence type="ECO:0000313" key="5">
    <source>
        <dbReference type="Proteomes" id="UP001243846"/>
    </source>
</evidence>
<keyword evidence="2" id="KW-0732">Signal</keyword>
<name>A0ABT8D7Y1_9RHOB</name>
<dbReference type="PANTHER" id="PTHR21234">
    <property type="entry name" value="PURINE NUCLEOSIDE PHOSPHORYLASE"/>
    <property type="match status" value="1"/>
</dbReference>
<reference evidence="5" key="1">
    <citation type="journal article" date="2019" name="Int. J. Syst. Evol. Microbiol.">
        <title>The Global Catalogue of Microorganisms (GCM) 10K type strain sequencing project: providing services to taxonomists for standard genome sequencing and annotation.</title>
        <authorList>
            <consortium name="The Broad Institute Genomics Platform"/>
            <consortium name="The Broad Institute Genome Sequencing Center for Infectious Disease"/>
            <person name="Wu L."/>
            <person name="Ma J."/>
        </authorList>
    </citation>
    <scope>NUCLEOTIDE SEQUENCE [LARGE SCALE GENOMIC DNA]</scope>
    <source>
        <strain evidence="5">CECT 8482</strain>
    </source>
</reference>
<dbReference type="InterPro" id="IPR000845">
    <property type="entry name" value="Nucleoside_phosphorylase_d"/>
</dbReference>
<accession>A0ABT8D7Y1</accession>
<gene>
    <name evidence="4" type="ORF">QWZ10_09805</name>
</gene>
<feature type="region of interest" description="Disordered" evidence="1">
    <location>
        <begin position="304"/>
        <end position="323"/>
    </location>
</feature>
<dbReference type="Proteomes" id="UP001243846">
    <property type="component" value="Unassembled WGS sequence"/>
</dbReference>
<feature type="signal peptide" evidence="2">
    <location>
        <begin position="1"/>
        <end position="19"/>
    </location>
</feature>
<feature type="chain" id="PRO_5045133684" evidence="2">
    <location>
        <begin position="20"/>
        <end position="323"/>
    </location>
</feature>
<keyword evidence="5" id="KW-1185">Reference proteome</keyword>
<evidence type="ECO:0000259" key="3">
    <source>
        <dbReference type="Pfam" id="PF01048"/>
    </source>
</evidence>
<dbReference type="Gene3D" id="3.40.50.1580">
    <property type="entry name" value="Nucleoside phosphorylase domain"/>
    <property type="match status" value="1"/>
</dbReference>
<protein>
    <submittedName>
        <fullName evidence="4">5'-methylthioadenosine/S-adenosylhomocysteine nucleosidase</fullName>
    </submittedName>
</protein>
<feature type="compositionally biased region" description="Low complexity" evidence="1">
    <location>
        <begin position="307"/>
        <end position="323"/>
    </location>
</feature>